<reference evidence="8" key="1">
    <citation type="submission" date="2018-03" db="EMBL/GenBank/DDBJ databases">
        <authorList>
            <person name="Zecchin S."/>
        </authorList>
    </citation>
    <scope>NUCLEOTIDE SEQUENCE [LARGE SCALE GENOMIC DNA]</scope>
</reference>
<evidence type="ECO:0000256" key="5">
    <source>
        <dbReference type="ARBA" id="ARBA00023136"/>
    </source>
</evidence>
<keyword evidence="3 6" id="KW-0812">Transmembrane</keyword>
<dbReference type="PANTHER" id="PTHR30213:SF0">
    <property type="entry name" value="UPF0761 MEMBRANE PROTEIN YIHY"/>
    <property type="match status" value="1"/>
</dbReference>
<feature type="transmembrane region" description="Helical" evidence="6">
    <location>
        <begin position="245"/>
        <end position="274"/>
    </location>
</feature>
<name>A0A2U3QJ49_9BACT</name>
<evidence type="ECO:0000256" key="4">
    <source>
        <dbReference type="ARBA" id="ARBA00022989"/>
    </source>
</evidence>
<gene>
    <name evidence="7" type="ORF">NBG4_530006</name>
</gene>
<accession>A0A2U3QJ49</accession>
<evidence type="ECO:0000256" key="6">
    <source>
        <dbReference type="SAM" id="Phobius"/>
    </source>
</evidence>
<feature type="transmembrane region" description="Helical" evidence="6">
    <location>
        <begin position="134"/>
        <end position="161"/>
    </location>
</feature>
<evidence type="ECO:0000256" key="2">
    <source>
        <dbReference type="ARBA" id="ARBA00022475"/>
    </source>
</evidence>
<evidence type="ECO:0000313" key="8">
    <source>
        <dbReference type="Proteomes" id="UP000245125"/>
    </source>
</evidence>
<keyword evidence="8" id="KW-1185">Reference proteome</keyword>
<dbReference type="Pfam" id="PF03631">
    <property type="entry name" value="Virul_fac_BrkB"/>
    <property type="match status" value="1"/>
</dbReference>
<dbReference type="PIRSF" id="PIRSF035875">
    <property type="entry name" value="RNase_BN"/>
    <property type="match status" value="1"/>
</dbReference>
<organism evidence="7 8">
    <name type="scientific">Candidatus Sulfobium mesophilum</name>
    <dbReference type="NCBI Taxonomy" id="2016548"/>
    <lineage>
        <taxon>Bacteria</taxon>
        <taxon>Pseudomonadati</taxon>
        <taxon>Nitrospirota</taxon>
        <taxon>Nitrospiria</taxon>
        <taxon>Nitrospirales</taxon>
        <taxon>Nitrospiraceae</taxon>
        <taxon>Candidatus Sulfobium</taxon>
    </lineage>
</organism>
<feature type="transmembrane region" description="Helical" evidence="6">
    <location>
        <begin position="181"/>
        <end position="205"/>
    </location>
</feature>
<evidence type="ECO:0000256" key="3">
    <source>
        <dbReference type="ARBA" id="ARBA00022692"/>
    </source>
</evidence>
<feature type="transmembrane region" description="Helical" evidence="6">
    <location>
        <begin position="94"/>
        <end position="114"/>
    </location>
</feature>
<dbReference type="NCBIfam" id="TIGR00765">
    <property type="entry name" value="yihY_not_rbn"/>
    <property type="match status" value="1"/>
</dbReference>
<sequence length="291" mass="32826">MEREDRVLRRPGRFILGVFRSFRANQAILLSGAVAYYTLLSVIPMLILTLIALSHFIPEDRLLQIVSTHLQIIIPSYSAKLTEQVKVFLAHRHVVGFVGLLVMLFFSSFAFTVLENAMSVIFNHRVKIQRRHFLISAVIPYIYIILLGIGMLIVSFIAGSLETLEHREVLFLQWRLSLEGASGSVLYILGMIGEVFMLTSVYLVMPVGRITFYHAFVGGISATILWEITRHLLIWYYSTLSLVNIIYGSFAAAVVTLLSIEAAAIILLFCAQVIAELDRKRKRSGKSGFRT</sequence>
<dbReference type="GO" id="GO:0005886">
    <property type="term" value="C:plasma membrane"/>
    <property type="evidence" value="ECO:0007669"/>
    <property type="project" value="UniProtKB-SubCell"/>
</dbReference>
<keyword evidence="2" id="KW-1003">Cell membrane</keyword>
<feature type="transmembrane region" description="Helical" evidence="6">
    <location>
        <begin position="212"/>
        <end position="233"/>
    </location>
</feature>
<dbReference type="PANTHER" id="PTHR30213">
    <property type="entry name" value="INNER MEMBRANE PROTEIN YHJD"/>
    <property type="match status" value="1"/>
</dbReference>
<dbReference type="Proteomes" id="UP000245125">
    <property type="component" value="Unassembled WGS sequence"/>
</dbReference>
<dbReference type="OrthoDB" id="9808671at2"/>
<keyword evidence="4 6" id="KW-1133">Transmembrane helix</keyword>
<evidence type="ECO:0000313" key="7">
    <source>
        <dbReference type="EMBL" id="SPQ01400.1"/>
    </source>
</evidence>
<proteinExistence type="predicted"/>
<protein>
    <submittedName>
        <fullName evidence="7">Putative ribonuclease BN</fullName>
    </submittedName>
</protein>
<evidence type="ECO:0000256" key="1">
    <source>
        <dbReference type="ARBA" id="ARBA00004651"/>
    </source>
</evidence>
<feature type="transmembrane region" description="Helical" evidence="6">
    <location>
        <begin position="27"/>
        <end position="53"/>
    </location>
</feature>
<keyword evidence="5 6" id="KW-0472">Membrane</keyword>
<comment type="subcellular location">
    <subcellularLocation>
        <location evidence="1">Cell membrane</location>
        <topology evidence="1">Multi-pass membrane protein</topology>
    </subcellularLocation>
</comment>
<dbReference type="EMBL" id="OUUY01000101">
    <property type="protein sequence ID" value="SPQ01400.1"/>
    <property type="molecule type" value="Genomic_DNA"/>
</dbReference>
<dbReference type="AlphaFoldDB" id="A0A2U3QJ49"/>
<dbReference type="InterPro" id="IPR017039">
    <property type="entry name" value="Virul_fac_BrkB"/>
</dbReference>